<evidence type="ECO:0000256" key="9">
    <source>
        <dbReference type="ARBA" id="ARBA00022679"/>
    </source>
</evidence>
<keyword evidence="17" id="KW-0812">Transmembrane</keyword>
<evidence type="ECO:0000256" key="6">
    <source>
        <dbReference type="ARBA" id="ARBA00016813"/>
    </source>
</evidence>
<evidence type="ECO:0000256" key="12">
    <source>
        <dbReference type="ARBA" id="ARBA00022840"/>
    </source>
</evidence>
<feature type="compositionally biased region" description="Polar residues" evidence="16">
    <location>
        <begin position="26"/>
        <end position="35"/>
    </location>
</feature>
<feature type="compositionally biased region" description="Polar residues" evidence="16">
    <location>
        <begin position="755"/>
        <end position="764"/>
    </location>
</feature>
<dbReference type="Gene3D" id="1.10.510.10">
    <property type="entry name" value="Transferase(Phosphotransferase) domain 1"/>
    <property type="match status" value="1"/>
</dbReference>
<sequence length="1033" mass="114855">MSSSAGDDESPSRIVHSLEHVESVESMDTSETYNSDPELIINTGSDQSPDSEMIVPFVSREEESEQRSVPTCSKDAEVEDFQAPKQDVNEFREKTTVNSDANINLESKDMEIPKPGTPVSSKALKKAGPYILGPVIGSSPVQSIVQCLAKKEGTDKFYTIKILTLKDSMEQETQDDRQGKMLLHSEYSLLSLLQNQDGVVHHHGFFKDCALEEKVTRSGAVYTGRTRQRLCLILDCLICHDFNPNSDELINLQHYVIREKKLSEKESLLIFFDTVRIVAYLHKKNIVHRDLKLGNLVLNRRTRKVTITNFCLGKHLSCENDLLKDQRGSPAYISPDVLCGKPYLGKPSDMWALGVVLYTMLFGQFPFYDSSPSQLFNKIKAANYYMPSDGRVSDGTVSLIKNLLVLQPNKRLTAMQVLDSLTTIVATFKVPVQIGEDEDEQVVPDIENNVNEEESDKKPEKKKEVSSSRMKILTDFSKQVTIQEQMHQMMKQQPSPLVSRPKPYSQIPVYRVDSDAREMTPAELDKFKHLLPRDNQRPHPYNPGNRGEGILLRVRGCLRNRSSPGNQVNIQTRDYSVNHRSLASSSGSSSSSNVQHNAGNAMSDRLVQPQVHSSSNPTPQPAPRPDSNSVSNLRFGSRDMFLFDLPSRLQAHLYNENYNRLVNSSSQGSSHGTWTPLAAQLGRPLPTNADESHPINQDPPNDQPGNNNSNITLRHNNRVLTAPPDTPGSSNGTQSTRNPSSSVNISNESNRPHVQHQNQPSRVRSSVEDWYPPFISQLSQIDSMERMGTLAFLGAIVFICRDYIKILLYWIEHQNTWVVTIIMIGLFTVVSFPIVIGYLFLIIASGYLFGIVQGIAMIVLSANLGIAIAHFVLSSVSSSLPIGALLQSDTARAILRVISGPQAFKVVLFTRLTPIPFGLQNTIFAVSNIGGIRYHVASAIGLLPAQLINVYLGSSLRSMQDVLEDRSTAATGYIVFCFQILIGVSLMVYVVQKARRELQLALLEADLASVGESTHCYLDSSSDSKMLLNNLIA</sequence>
<evidence type="ECO:0000256" key="3">
    <source>
        <dbReference type="ARBA" id="ARBA00004496"/>
    </source>
</evidence>
<dbReference type="InterPro" id="IPR024104">
    <property type="entry name" value="Tribbles/Ser_Thr_kinase_40"/>
</dbReference>
<dbReference type="CDD" id="cd13974">
    <property type="entry name" value="STKc_SHIK"/>
    <property type="match status" value="1"/>
</dbReference>
<feature type="compositionally biased region" description="Low complexity" evidence="16">
    <location>
        <begin position="581"/>
        <end position="592"/>
    </location>
</feature>
<comment type="similarity">
    <text evidence="4">Belongs to the protein kinase superfamily. CAMK Ser/Thr protein kinase family.</text>
</comment>
<evidence type="ECO:0000256" key="17">
    <source>
        <dbReference type="SAM" id="Phobius"/>
    </source>
</evidence>
<feature type="transmembrane region" description="Helical" evidence="17">
    <location>
        <begin position="790"/>
        <end position="811"/>
    </location>
</feature>
<dbReference type="PANTHER" id="PTHR22961:SF16">
    <property type="entry name" value="SERINE_THREONINE-PROTEIN KINASE 40"/>
    <property type="match status" value="1"/>
</dbReference>
<dbReference type="PANTHER" id="PTHR22961">
    <property type="entry name" value="SER/THR PROTEIN KINASE-TRB"/>
    <property type="match status" value="1"/>
</dbReference>
<dbReference type="Pfam" id="PF09335">
    <property type="entry name" value="VTT_dom"/>
    <property type="match status" value="1"/>
</dbReference>
<evidence type="ECO:0000256" key="2">
    <source>
        <dbReference type="ARBA" id="ARBA00004123"/>
    </source>
</evidence>
<feature type="domain" description="Protein kinase" evidence="18">
    <location>
        <begin position="130"/>
        <end position="424"/>
    </location>
</feature>
<keyword evidence="7" id="KW-0963">Cytoplasm</keyword>
<protein>
    <recommendedName>
        <fullName evidence="6">Serine/threonine-protein kinase 40</fullName>
        <ecNumber evidence="5">2.7.11.1</ecNumber>
    </recommendedName>
</protein>
<evidence type="ECO:0000259" key="18">
    <source>
        <dbReference type="PROSITE" id="PS50011"/>
    </source>
</evidence>
<dbReference type="EC" id="2.7.11.1" evidence="5"/>
<evidence type="ECO:0000256" key="16">
    <source>
        <dbReference type="SAM" id="MobiDB-lite"/>
    </source>
</evidence>
<dbReference type="GO" id="GO:0004674">
    <property type="term" value="F:protein serine/threonine kinase activity"/>
    <property type="evidence" value="ECO:0007669"/>
    <property type="project" value="UniProtKB-KW"/>
</dbReference>
<feature type="compositionally biased region" description="Polar residues" evidence="16">
    <location>
        <begin position="560"/>
        <end position="579"/>
    </location>
</feature>
<feature type="compositionally biased region" description="Polar residues" evidence="16">
    <location>
        <begin position="664"/>
        <end position="673"/>
    </location>
</feature>
<proteinExistence type="inferred from homology"/>
<dbReference type="InterPro" id="IPR011009">
    <property type="entry name" value="Kinase-like_dom_sf"/>
</dbReference>
<dbReference type="InterPro" id="IPR032816">
    <property type="entry name" value="VTT_dom"/>
</dbReference>
<evidence type="ECO:0000256" key="11">
    <source>
        <dbReference type="ARBA" id="ARBA00022777"/>
    </source>
</evidence>
<feature type="transmembrane region" description="Helical" evidence="17">
    <location>
        <begin position="848"/>
        <end position="873"/>
    </location>
</feature>
<feature type="transmembrane region" description="Helical" evidence="17">
    <location>
        <begin position="934"/>
        <end position="952"/>
    </location>
</feature>
<feature type="compositionally biased region" description="Low complexity" evidence="16">
    <location>
        <begin position="694"/>
        <end position="711"/>
    </location>
</feature>
<dbReference type="SUPFAM" id="SSF56112">
    <property type="entry name" value="Protein kinase-like (PK-like)"/>
    <property type="match status" value="1"/>
</dbReference>
<keyword evidence="9" id="KW-0808">Transferase</keyword>
<dbReference type="PROSITE" id="PS50011">
    <property type="entry name" value="PROTEIN_KINASE_DOM"/>
    <property type="match status" value="1"/>
</dbReference>
<feature type="region of interest" description="Disordered" evidence="16">
    <location>
        <begin position="609"/>
        <end position="632"/>
    </location>
</feature>
<dbReference type="Proteomes" id="UP000215335">
    <property type="component" value="Unassembled WGS sequence"/>
</dbReference>
<feature type="transmembrane region" description="Helical" evidence="17">
    <location>
        <begin position="817"/>
        <end position="841"/>
    </location>
</feature>
<dbReference type="STRING" id="543379.A0A232EL61"/>
<comment type="function">
    <text evidence="1">May be a negative regulator of NF-kappa-B and p53-mediated gene transcription.</text>
</comment>
<evidence type="ECO:0000256" key="15">
    <source>
        <dbReference type="ARBA" id="ARBA00048679"/>
    </source>
</evidence>
<keyword evidence="12" id="KW-0067">ATP-binding</keyword>
<feature type="region of interest" description="Disordered" evidence="16">
    <location>
        <begin position="527"/>
        <end position="597"/>
    </location>
</feature>
<evidence type="ECO:0000256" key="14">
    <source>
        <dbReference type="ARBA" id="ARBA00047899"/>
    </source>
</evidence>
<feature type="region of interest" description="Disordered" evidence="16">
    <location>
        <begin position="1"/>
        <end position="73"/>
    </location>
</feature>
<dbReference type="OrthoDB" id="410920at2759"/>
<comment type="catalytic activity">
    <reaction evidence="14">
        <text>L-threonyl-[protein] + ATP = O-phospho-L-threonyl-[protein] + ADP + H(+)</text>
        <dbReference type="Rhea" id="RHEA:46608"/>
        <dbReference type="Rhea" id="RHEA-COMP:11060"/>
        <dbReference type="Rhea" id="RHEA-COMP:11605"/>
        <dbReference type="ChEBI" id="CHEBI:15378"/>
        <dbReference type="ChEBI" id="CHEBI:30013"/>
        <dbReference type="ChEBI" id="CHEBI:30616"/>
        <dbReference type="ChEBI" id="CHEBI:61977"/>
        <dbReference type="ChEBI" id="CHEBI:456216"/>
        <dbReference type="EC" id="2.7.11.1"/>
    </reaction>
</comment>
<dbReference type="InterPro" id="IPR024236">
    <property type="entry name" value="Ser/Thr_kinase_40"/>
</dbReference>
<evidence type="ECO:0000313" key="19">
    <source>
        <dbReference type="EMBL" id="OXU19094.1"/>
    </source>
</evidence>
<evidence type="ECO:0000256" key="7">
    <source>
        <dbReference type="ARBA" id="ARBA00022490"/>
    </source>
</evidence>
<feature type="transmembrane region" description="Helical" evidence="17">
    <location>
        <begin position="972"/>
        <end position="991"/>
    </location>
</feature>
<dbReference type="PROSITE" id="PS00108">
    <property type="entry name" value="PROTEIN_KINASE_ST"/>
    <property type="match status" value="1"/>
</dbReference>
<comment type="subcellular location">
    <subcellularLocation>
        <location evidence="3">Cytoplasm</location>
    </subcellularLocation>
    <subcellularLocation>
        <location evidence="2">Nucleus</location>
    </subcellularLocation>
</comment>
<evidence type="ECO:0000256" key="10">
    <source>
        <dbReference type="ARBA" id="ARBA00022741"/>
    </source>
</evidence>
<comment type="caution">
    <text evidence="19">The sequence shown here is derived from an EMBL/GenBank/DDBJ whole genome shotgun (WGS) entry which is preliminary data.</text>
</comment>
<keyword evidence="17" id="KW-0472">Membrane</keyword>
<dbReference type="EMBL" id="NNAY01003621">
    <property type="protein sequence ID" value="OXU19094.1"/>
    <property type="molecule type" value="Genomic_DNA"/>
</dbReference>
<evidence type="ECO:0000256" key="1">
    <source>
        <dbReference type="ARBA" id="ARBA00003412"/>
    </source>
</evidence>
<evidence type="ECO:0000256" key="4">
    <source>
        <dbReference type="ARBA" id="ARBA00006692"/>
    </source>
</evidence>
<feature type="compositionally biased region" description="Basic and acidic residues" evidence="16">
    <location>
        <begin position="455"/>
        <end position="466"/>
    </location>
</feature>
<keyword evidence="17" id="KW-1133">Transmembrane helix</keyword>
<keyword evidence="11" id="KW-0418">Kinase</keyword>
<reference evidence="19 20" key="1">
    <citation type="journal article" date="2017" name="Curr. Biol.">
        <title>The Evolution of Venom by Co-option of Single-Copy Genes.</title>
        <authorList>
            <person name="Martinson E.O."/>
            <person name="Mrinalini"/>
            <person name="Kelkar Y.D."/>
            <person name="Chang C.H."/>
            <person name="Werren J.H."/>
        </authorList>
    </citation>
    <scope>NUCLEOTIDE SEQUENCE [LARGE SCALE GENOMIC DNA]</scope>
    <source>
        <strain evidence="19 20">Alberta</strain>
        <tissue evidence="19">Whole body</tissue>
    </source>
</reference>
<feature type="region of interest" description="Disordered" evidence="16">
    <location>
        <begin position="664"/>
        <end position="765"/>
    </location>
</feature>
<feature type="compositionally biased region" description="Polar residues" evidence="16">
    <location>
        <begin position="727"/>
        <end position="749"/>
    </location>
</feature>
<dbReference type="SMART" id="SM00220">
    <property type="entry name" value="S_TKc"/>
    <property type="match status" value="1"/>
</dbReference>
<evidence type="ECO:0000256" key="5">
    <source>
        <dbReference type="ARBA" id="ARBA00012513"/>
    </source>
</evidence>
<keyword evidence="10" id="KW-0547">Nucleotide-binding</keyword>
<feature type="compositionally biased region" description="Basic and acidic residues" evidence="16">
    <location>
        <begin position="527"/>
        <end position="537"/>
    </location>
</feature>
<dbReference type="GO" id="GO:0005524">
    <property type="term" value="F:ATP binding"/>
    <property type="evidence" value="ECO:0007669"/>
    <property type="project" value="UniProtKB-KW"/>
</dbReference>
<accession>A0A232EL61</accession>
<feature type="region of interest" description="Disordered" evidence="16">
    <location>
        <begin position="439"/>
        <end position="469"/>
    </location>
</feature>
<dbReference type="InterPro" id="IPR008271">
    <property type="entry name" value="Ser/Thr_kinase_AS"/>
</dbReference>
<comment type="catalytic activity">
    <reaction evidence="15">
        <text>L-seryl-[protein] + ATP = O-phospho-L-seryl-[protein] + ADP + H(+)</text>
        <dbReference type="Rhea" id="RHEA:17989"/>
        <dbReference type="Rhea" id="RHEA-COMP:9863"/>
        <dbReference type="Rhea" id="RHEA-COMP:11604"/>
        <dbReference type="ChEBI" id="CHEBI:15378"/>
        <dbReference type="ChEBI" id="CHEBI:29999"/>
        <dbReference type="ChEBI" id="CHEBI:30616"/>
        <dbReference type="ChEBI" id="CHEBI:83421"/>
        <dbReference type="ChEBI" id="CHEBI:456216"/>
        <dbReference type="EC" id="2.7.11.1"/>
    </reaction>
</comment>
<dbReference type="InterPro" id="IPR000719">
    <property type="entry name" value="Prot_kinase_dom"/>
</dbReference>
<keyword evidence="13" id="KW-0539">Nucleus</keyword>
<keyword evidence="20" id="KW-1185">Reference proteome</keyword>
<keyword evidence="8" id="KW-0723">Serine/threonine-protein kinase</keyword>
<evidence type="ECO:0000256" key="8">
    <source>
        <dbReference type="ARBA" id="ARBA00022527"/>
    </source>
</evidence>
<dbReference type="Pfam" id="PF00069">
    <property type="entry name" value="Pkinase"/>
    <property type="match status" value="1"/>
</dbReference>
<dbReference type="AlphaFoldDB" id="A0A232EL61"/>
<gene>
    <name evidence="19" type="ORF">TSAR_016096</name>
</gene>
<dbReference type="GO" id="GO:0005634">
    <property type="term" value="C:nucleus"/>
    <property type="evidence" value="ECO:0007669"/>
    <property type="project" value="UniProtKB-SubCell"/>
</dbReference>
<dbReference type="GO" id="GO:0005737">
    <property type="term" value="C:cytoplasm"/>
    <property type="evidence" value="ECO:0007669"/>
    <property type="project" value="UniProtKB-SubCell"/>
</dbReference>
<evidence type="ECO:0000256" key="13">
    <source>
        <dbReference type="ARBA" id="ARBA00023242"/>
    </source>
</evidence>
<organism evidence="19 20">
    <name type="scientific">Trichomalopsis sarcophagae</name>
    <dbReference type="NCBI Taxonomy" id="543379"/>
    <lineage>
        <taxon>Eukaryota</taxon>
        <taxon>Metazoa</taxon>
        <taxon>Ecdysozoa</taxon>
        <taxon>Arthropoda</taxon>
        <taxon>Hexapoda</taxon>
        <taxon>Insecta</taxon>
        <taxon>Pterygota</taxon>
        <taxon>Neoptera</taxon>
        <taxon>Endopterygota</taxon>
        <taxon>Hymenoptera</taxon>
        <taxon>Apocrita</taxon>
        <taxon>Proctotrupomorpha</taxon>
        <taxon>Chalcidoidea</taxon>
        <taxon>Pteromalidae</taxon>
        <taxon>Pteromalinae</taxon>
        <taxon>Trichomalopsis</taxon>
    </lineage>
</organism>
<evidence type="ECO:0000313" key="20">
    <source>
        <dbReference type="Proteomes" id="UP000215335"/>
    </source>
</evidence>
<name>A0A232EL61_9HYME</name>